<keyword evidence="4" id="KW-0255">Endonuclease</keyword>
<feature type="domain" description="Type VII secretion system protein EssD-like" evidence="3">
    <location>
        <begin position="771"/>
        <end position="832"/>
    </location>
</feature>
<keyword evidence="2" id="KW-1133">Transmembrane helix</keyword>
<evidence type="ECO:0000259" key="3">
    <source>
        <dbReference type="Pfam" id="PF13930"/>
    </source>
</evidence>
<keyword evidence="5" id="KW-1185">Reference proteome</keyword>
<keyword evidence="4" id="KW-0540">Nuclease</keyword>
<dbReference type="GO" id="GO:0004519">
    <property type="term" value="F:endonuclease activity"/>
    <property type="evidence" value="ECO:0007669"/>
    <property type="project" value="UniProtKB-KW"/>
</dbReference>
<dbReference type="EMBL" id="VFOW01000001">
    <property type="protein sequence ID" value="TQL76247.1"/>
    <property type="molecule type" value="Genomic_DNA"/>
</dbReference>
<proteinExistence type="predicted"/>
<sequence length="869" mass="92158">MYTPHRSQRHSYIQMALPACLVVVVAVVATVVAVAPTGADGSAVFVDDPAAGFETAPAVDIGYTYTAPDGSESVGQFTITADGYATGTVIDQFAGDAVVHTSPTGTAVWGDEDWWSRRSPSQADQVKEQWVQPESGTVLPVDLAAEFNPSSLADRIRTINDAGEPVPDLTSYQGIPVEALVFEDWMLVRTASVPMQVLLLSGPIDTDSVQTAAAPGTDADSIRVPGDERTSEPNRATETADAGVGTLAVSPTRSSPATADATRETSGATMGETTDSKQPDSKGEPPPPLADFPAVAPDFRPTINASDCSTPTCSWTATVENTGTGPGEATITASVSPGMSAVTKSLGTIQPGEQVTTPTMKFANPAPKPAPGQTTSITVNYSVIIYSPQIGGSDAPRYRKLVDRLGGQQAQPALDRVLRPLAELARDVVVEVMHDLLDSDVSGTRALDAMDQATQADPARGEYADTPLLRRLAEAGDRFISWDLIADLLRGKGPAEYAAHLPGLDAVASELDDLAVSTVAISYIPGGRGAPMDAVVVSDLPSPEPTRCTAVTVVSDGNLAAGIERSVRNATREVDDCTVYVRLVIPQTNRDLWTAGPTTLESALRTAVADHCVGGDPGFERLGIVNNTGDHEWPMAMLCMSPTTFTPQEAVEHLNSLNLPEKVIRKLATDRLVSVNAQGEVTAVNWRDPERQCEPGYTNGGSSHKPTTENAKYFLDGQLAVFSAGYLCKPLKDGGKAKFDPLRDWPRAEIVLPDGSVTKNPRASEGGRSIFQRCHLVANILGGSGTDPGNLVTCYWQTNINMRSRIEKQVKEKVAGGEHVVYLALPVYQGKDGPLRGIRVIALGNKGFRCDVTFQNKLISPGMVYNLAC</sequence>
<feature type="compositionally biased region" description="Polar residues" evidence="1">
    <location>
        <begin position="264"/>
        <end position="273"/>
    </location>
</feature>
<protein>
    <submittedName>
        <fullName evidence="4">DNA/RNA non-specific endonuclease</fullName>
    </submittedName>
</protein>
<reference evidence="4 5" key="1">
    <citation type="submission" date="2019-06" db="EMBL/GenBank/DDBJ databases">
        <title>Sequencing the genomes of 1000 actinobacteria strains.</title>
        <authorList>
            <person name="Klenk H.-P."/>
        </authorList>
    </citation>
    <scope>NUCLEOTIDE SEQUENCE [LARGE SCALE GENOMIC DNA]</scope>
    <source>
        <strain evidence="4 5">DSM 45928</strain>
    </source>
</reference>
<feature type="compositionally biased region" description="Basic and acidic residues" evidence="1">
    <location>
        <begin position="274"/>
        <end position="283"/>
    </location>
</feature>
<name>A0A543AUM6_9ACTN</name>
<keyword evidence="2" id="KW-0812">Transmembrane</keyword>
<dbReference type="AlphaFoldDB" id="A0A543AUM6"/>
<evidence type="ECO:0000313" key="4">
    <source>
        <dbReference type="EMBL" id="TQL76247.1"/>
    </source>
</evidence>
<dbReference type="Pfam" id="PF13930">
    <property type="entry name" value="Endonuclea_NS_2"/>
    <property type="match status" value="1"/>
</dbReference>
<keyword evidence="2" id="KW-0472">Membrane</keyword>
<dbReference type="InterPro" id="IPR044927">
    <property type="entry name" value="Endonuclea_NS_2"/>
</dbReference>
<feature type="region of interest" description="Disordered" evidence="1">
    <location>
        <begin position="208"/>
        <end position="303"/>
    </location>
</feature>
<keyword evidence="4" id="KW-0378">Hydrolase</keyword>
<dbReference type="Proteomes" id="UP000317043">
    <property type="component" value="Unassembled WGS sequence"/>
</dbReference>
<organism evidence="4 5">
    <name type="scientific">Stackebrandtia endophytica</name>
    <dbReference type="NCBI Taxonomy" id="1496996"/>
    <lineage>
        <taxon>Bacteria</taxon>
        <taxon>Bacillati</taxon>
        <taxon>Actinomycetota</taxon>
        <taxon>Actinomycetes</taxon>
        <taxon>Glycomycetales</taxon>
        <taxon>Glycomycetaceae</taxon>
        <taxon>Stackebrandtia</taxon>
    </lineage>
</organism>
<gene>
    <name evidence="4" type="ORF">FB566_1771</name>
</gene>
<dbReference type="InParanoid" id="A0A543AUM6"/>
<accession>A0A543AUM6</accession>
<evidence type="ECO:0000313" key="5">
    <source>
        <dbReference type="Proteomes" id="UP000317043"/>
    </source>
</evidence>
<comment type="caution">
    <text evidence="4">The sequence shown here is derived from an EMBL/GenBank/DDBJ whole genome shotgun (WGS) entry which is preliminary data.</text>
</comment>
<evidence type="ECO:0000256" key="2">
    <source>
        <dbReference type="SAM" id="Phobius"/>
    </source>
</evidence>
<feature type="transmembrane region" description="Helical" evidence="2">
    <location>
        <begin position="12"/>
        <end position="35"/>
    </location>
</feature>
<dbReference type="Gene3D" id="3.40.570.10">
    <property type="entry name" value="Extracellular Endonuclease, subunit A"/>
    <property type="match status" value="1"/>
</dbReference>
<dbReference type="InterPro" id="IPR044929">
    <property type="entry name" value="DNA/RNA_non-sp_Endonuclease_sf"/>
</dbReference>
<evidence type="ECO:0000256" key="1">
    <source>
        <dbReference type="SAM" id="MobiDB-lite"/>
    </source>
</evidence>